<keyword evidence="2" id="KW-1185">Reference proteome</keyword>
<dbReference type="NCBIfam" id="NF047558">
    <property type="entry name" value="TPR_END_plus"/>
    <property type="match status" value="1"/>
</dbReference>
<reference evidence="1 2" key="1">
    <citation type="submission" date="2016-10" db="EMBL/GenBank/DDBJ databases">
        <authorList>
            <person name="Varghese N."/>
            <person name="Submissions S."/>
        </authorList>
    </citation>
    <scope>NUCLEOTIDE SEQUENCE [LARGE SCALE GENOMIC DNA]</scope>
    <source>
        <strain evidence="1 2">DSM 29073</strain>
    </source>
</reference>
<evidence type="ECO:0000313" key="2">
    <source>
        <dbReference type="Proteomes" id="UP000236725"/>
    </source>
</evidence>
<gene>
    <name evidence="1" type="ORF">SAMN05444001_1247</name>
</gene>
<dbReference type="EMBL" id="FNVS01000024">
    <property type="protein sequence ID" value="SEG25288.1"/>
    <property type="molecule type" value="Genomic_DNA"/>
</dbReference>
<proteinExistence type="predicted"/>
<dbReference type="Gene3D" id="1.25.40.10">
    <property type="entry name" value="Tetratricopeptide repeat domain"/>
    <property type="match status" value="1"/>
</dbReference>
<dbReference type="AlphaFoldDB" id="A0A8G2BYW4"/>
<name>A0A8G2BYW4_9BACT</name>
<dbReference type="InterPro" id="IPR011990">
    <property type="entry name" value="TPR-like_helical_dom_sf"/>
</dbReference>
<organism evidence="1 2">
    <name type="scientific">Parabacteroides chinchillae</name>
    <dbReference type="NCBI Taxonomy" id="871327"/>
    <lineage>
        <taxon>Bacteria</taxon>
        <taxon>Pseudomonadati</taxon>
        <taxon>Bacteroidota</taxon>
        <taxon>Bacteroidia</taxon>
        <taxon>Bacteroidales</taxon>
        <taxon>Tannerellaceae</taxon>
        <taxon>Parabacteroides</taxon>
    </lineage>
</organism>
<protein>
    <recommendedName>
        <fullName evidence="3">Tetratricopeptide repeat-containing protein</fullName>
    </recommendedName>
</protein>
<dbReference type="Proteomes" id="UP000236725">
    <property type="component" value="Unassembled WGS sequence"/>
</dbReference>
<accession>A0A8G2BYW4</accession>
<evidence type="ECO:0000313" key="1">
    <source>
        <dbReference type="EMBL" id="SEG25288.1"/>
    </source>
</evidence>
<evidence type="ECO:0008006" key="3">
    <source>
        <dbReference type="Google" id="ProtNLM"/>
    </source>
</evidence>
<sequence length="133" mass="15225">MDTSDAPVSNTKYKGNLLIDYFTLQTPFSFENGISTLRSSYIALSASVIANEPDDAGNYYDAACLYSRMGEFEKSIKFLQTALEKGYRRFAHIEMDDDLNGIRELPEFEALILQYKKIFESEIEETDAAYLHY</sequence>
<comment type="caution">
    <text evidence="1">The sequence shown here is derived from an EMBL/GenBank/DDBJ whole genome shotgun (WGS) entry which is preliminary data.</text>
</comment>